<gene>
    <name evidence="1" type="ORF">D3867_00095</name>
</gene>
<dbReference type="InterPro" id="IPR027417">
    <property type="entry name" value="P-loop_NTPase"/>
</dbReference>
<evidence type="ECO:0000313" key="2">
    <source>
        <dbReference type="Proteomes" id="UP000298596"/>
    </source>
</evidence>
<dbReference type="SUPFAM" id="SSF52540">
    <property type="entry name" value="P-loop containing nucleoside triphosphate hydrolases"/>
    <property type="match status" value="1"/>
</dbReference>
<accession>A0A4D8PS26</accession>
<dbReference type="SUPFAM" id="SSF48452">
    <property type="entry name" value="TPR-like"/>
    <property type="match status" value="1"/>
</dbReference>
<organism evidence="1 2">
    <name type="scientific">Azospirillum brasilense</name>
    <dbReference type="NCBI Taxonomy" id="192"/>
    <lineage>
        <taxon>Bacteria</taxon>
        <taxon>Pseudomonadati</taxon>
        <taxon>Pseudomonadota</taxon>
        <taxon>Alphaproteobacteria</taxon>
        <taxon>Rhodospirillales</taxon>
        <taxon>Azospirillaceae</taxon>
        <taxon>Azospirillum</taxon>
    </lineage>
</organism>
<reference evidence="1 2" key="1">
    <citation type="submission" date="2018-09" db="EMBL/GenBank/DDBJ databases">
        <title>Whole genome based analysis of evolution and adaptive divergence in Indian and Brazilian strains of Azospirillum brasilense.</title>
        <authorList>
            <person name="Singh C."/>
            <person name="Tripathi A.K."/>
        </authorList>
    </citation>
    <scope>NUCLEOTIDE SEQUENCE [LARGE SCALE GENOMIC DNA]</scope>
    <source>
        <strain evidence="1 2">MTCC4036</strain>
    </source>
</reference>
<dbReference type="InterPro" id="IPR011990">
    <property type="entry name" value="TPR-like_helical_dom_sf"/>
</dbReference>
<proteinExistence type="predicted"/>
<dbReference type="EMBL" id="CP032330">
    <property type="protein sequence ID" value="QCO00617.1"/>
    <property type="molecule type" value="Genomic_DNA"/>
</dbReference>
<dbReference type="Proteomes" id="UP000298596">
    <property type="component" value="Chromosome"/>
</dbReference>
<name>A0A4D8PS26_AZOBR</name>
<sequence length="1294" mass="140372">MADGEILYLEVAEDYAVASRDALAGAQVKDTAASGKITLQSADVRSAIDAYVDLVSRNPKRVVSFHYLTTAEIGLERRKDQRIADESALLYWRRAAAGADVAPLRALLIGLDLRPATKAHIAALPDDALRREFLGRIHWSCGAPGLHDVRTDLEAGLIEYVASARRLSSQAGKAVLPTIVERILLTAVSEGPRQLRRADLLTVIDEAAMVAVPLEQLMAALQGSTGAGSFTRPSLLVPLTELPLPTIIAPRTDLVAALDAVRRTAGLAIATGATGLGKSLAARLVAVQTNDRWAIVDFRNSNSADTAARLSLLLGELAASPATSVILDDLNEIDDPAVRDLLIRLMAGLRRRDRTAIVTTYRAPTPATLHQLSPVTMPVVDVPYLNEDEVAELVALTGGETKYVGPVYRAAAHGHPHLTMGALMHLSTMGWSRASLAAVLGGQMHSELGAERRAARQRLVTAMPADAQLLLFRTSMIGGSFDRKLAMALGELVPTVPLPGMVLDRLIGPWIEPMRRDRLRVSPLLEGAAHDVFSAAECRAIHHCIADTMMRSDILSVLDAGMVMRHALCGEDGTLVAAFAGSVISCDAEMLEMLAPFVGELILFETDTPIFPRDLAASAMLRLAQLLTLLPYGSATDAQQCWEALERESGNVKGEALFEGLALSKVLLHPRAGELFPNWIELLLRFDRLTELNEQLAATSRSIQSKADGNPHVSGILFAGQMRNIRTVSGFRELLERLDSETAALRERLFSAYRLGHGDISILVNHGWLKESRTEGFNWEKAASEYAACADIAMRWQNPMLATRCAITQAICYDENGKDAERALACLLDAEQRFGFDIALARARAKIYWRQREHASALPLLIAAAEDGGQDPLERAYIAREAGISAAELGDWAAAQNWFDRAQTAASGLKLPSVQAMAIGLLADTAHAACRAGRADTAILKLREALVRLSTIDPDETLAEAYCHRVVRHAVLWLLRELTGRFSGLDQDIQYPPGCASNPEPLEAVRLHPVAALDMAFYLLAEADEVLAEPTGFYREFRDYLIDGPILSLEISLTIMQDRKVIGMHDANDFVTQIRRHAAMAGIVALGGGRNLGDQLRNPERGLIPLAVIDADASADILHGAEDFLLSFTIAAAIAGNFTAVDTVIEAGLNAPELVALHPLLERMAGHITEFGSDREGTAMAINALRQDLTTRPAEFCWWGIWLLLHVRISKFQNGVADPVIAWLFDGWTHLIYKARFRLKAPVINVPPIETILSQPDRTLEAAARLLLAAAPAASINTPAVVRVHLEELATRAG</sequence>
<evidence type="ECO:0000313" key="1">
    <source>
        <dbReference type="EMBL" id="QCO00617.1"/>
    </source>
</evidence>
<dbReference type="Gene3D" id="1.25.40.10">
    <property type="entry name" value="Tetratricopeptide repeat domain"/>
    <property type="match status" value="1"/>
</dbReference>
<protein>
    <submittedName>
        <fullName evidence="1">Uncharacterized protein</fullName>
    </submittedName>
</protein>